<dbReference type="AlphaFoldDB" id="A0A430AWX3"/>
<dbReference type="PROSITE" id="PS50931">
    <property type="entry name" value="HTH_LYSR"/>
    <property type="match status" value="1"/>
</dbReference>
<dbReference type="RefSeq" id="WP_126813448.1">
    <property type="nucleotide sequence ID" value="NZ_NGKC01000005.1"/>
</dbReference>
<keyword evidence="3" id="KW-0238">DNA-binding</keyword>
<evidence type="ECO:0000256" key="1">
    <source>
        <dbReference type="ARBA" id="ARBA00009437"/>
    </source>
</evidence>
<proteinExistence type="inferred from homology"/>
<keyword evidence="4" id="KW-0804">Transcription</keyword>
<evidence type="ECO:0000313" key="7">
    <source>
        <dbReference type="Proteomes" id="UP000286773"/>
    </source>
</evidence>
<gene>
    <name evidence="6" type="ORF">CBF27_06160</name>
</gene>
<dbReference type="Gene3D" id="3.40.190.290">
    <property type="match status" value="1"/>
</dbReference>
<keyword evidence="7" id="KW-1185">Reference proteome</keyword>
<dbReference type="GO" id="GO:0003700">
    <property type="term" value="F:DNA-binding transcription factor activity"/>
    <property type="evidence" value="ECO:0007669"/>
    <property type="project" value="InterPro"/>
</dbReference>
<evidence type="ECO:0000313" key="6">
    <source>
        <dbReference type="EMBL" id="RSU12554.1"/>
    </source>
</evidence>
<dbReference type="SUPFAM" id="SSF46785">
    <property type="entry name" value="Winged helix' DNA-binding domain"/>
    <property type="match status" value="1"/>
</dbReference>
<feature type="domain" description="HTH lysR-type" evidence="5">
    <location>
        <begin position="1"/>
        <end position="58"/>
    </location>
</feature>
<name>A0A430AWX3_9ENTE</name>
<dbReference type="Pfam" id="PF03466">
    <property type="entry name" value="LysR_substrate"/>
    <property type="match status" value="1"/>
</dbReference>
<organism evidence="6 7">
    <name type="scientific">Vagococcus acidifermentans</name>
    <dbReference type="NCBI Taxonomy" id="564710"/>
    <lineage>
        <taxon>Bacteria</taxon>
        <taxon>Bacillati</taxon>
        <taxon>Bacillota</taxon>
        <taxon>Bacilli</taxon>
        <taxon>Lactobacillales</taxon>
        <taxon>Enterococcaceae</taxon>
        <taxon>Vagococcus</taxon>
    </lineage>
</organism>
<dbReference type="PANTHER" id="PTHR30126:SF39">
    <property type="entry name" value="HTH-TYPE TRANSCRIPTIONAL REGULATOR CYSL"/>
    <property type="match status" value="1"/>
</dbReference>
<dbReference type="PRINTS" id="PR00039">
    <property type="entry name" value="HTHLYSR"/>
</dbReference>
<dbReference type="InterPro" id="IPR000847">
    <property type="entry name" value="LysR_HTH_N"/>
</dbReference>
<accession>A0A430AWX3</accession>
<dbReference type="InterPro" id="IPR036388">
    <property type="entry name" value="WH-like_DNA-bd_sf"/>
</dbReference>
<dbReference type="InterPro" id="IPR005119">
    <property type="entry name" value="LysR_subst-bd"/>
</dbReference>
<dbReference type="InterPro" id="IPR036390">
    <property type="entry name" value="WH_DNA-bd_sf"/>
</dbReference>
<dbReference type="Pfam" id="PF00126">
    <property type="entry name" value="HTH_1"/>
    <property type="match status" value="1"/>
</dbReference>
<dbReference type="SUPFAM" id="SSF53850">
    <property type="entry name" value="Periplasmic binding protein-like II"/>
    <property type="match status" value="1"/>
</dbReference>
<evidence type="ECO:0000259" key="5">
    <source>
        <dbReference type="PROSITE" id="PS50931"/>
    </source>
</evidence>
<dbReference type="Gene3D" id="1.10.10.10">
    <property type="entry name" value="Winged helix-like DNA-binding domain superfamily/Winged helix DNA-binding domain"/>
    <property type="match status" value="1"/>
</dbReference>
<protein>
    <recommendedName>
        <fullName evidence="5">HTH lysR-type domain-containing protein</fullName>
    </recommendedName>
</protein>
<keyword evidence="2" id="KW-0805">Transcription regulation</keyword>
<dbReference type="Proteomes" id="UP000286773">
    <property type="component" value="Unassembled WGS sequence"/>
</dbReference>
<comment type="similarity">
    <text evidence="1">Belongs to the LysR transcriptional regulatory family.</text>
</comment>
<sequence>MTIDKIKMFLAICTEGTASKAALSLHITQPAITQGIKDLEAALQTKLFHRIGRQLILSDNGYKFLDHAKIIIQAYDDAFYEFTHAAIHLRIGSSLTIAAYLLADMIQAYEHDTNASVDVYCNNMKTIQEKMANNELDIAFIEGSIDERDYSYYPLGEFDLHFVASPTYMARRKDLPSDAYLIRERGSTYRRLIDSYFQEEQISAYKKWESSSNGALKQAALCHQGIALLPQEAIADAVKENKLVILKLTDKTFKKKYGMIVKTIKKDDYRVQSFLKFMMRGMEE</sequence>
<dbReference type="OrthoDB" id="9785745at2"/>
<evidence type="ECO:0000256" key="3">
    <source>
        <dbReference type="ARBA" id="ARBA00023125"/>
    </source>
</evidence>
<evidence type="ECO:0000256" key="4">
    <source>
        <dbReference type="ARBA" id="ARBA00023163"/>
    </source>
</evidence>
<dbReference type="EMBL" id="NGKC01000005">
    <property type="protein sequence ID" value="RSU12554.1"/>
    <property type="molecule type" value="Genomic_DNA"/>
</dbReference>
<reference evidence="6 7" key="1">
    <citation type="submission" date="2017-05" db="EMBL/GenBank/DDBJ databases">
        <title>Vagococcus spp. assemblies.</title>
        <authorList>
            <person name="Gulvik C.A."/>
        </authorList>
    </citation>
    <scope>NUCLEOTIDE SEQUENCE [LARGE SCALE GENOMIC DNA]</scope>
    <source>
        <strain evidence="6 7">LMG 24798</strain>
    </source>
</reference>
<evidence type="ECO:0000256" key="2">
    <source>
        <dbReference type="ARBA" id="ARBA00023015"/>
    </source>
</evidence>
<comment type="caution">
    <text evidence="6">The sequence shown here is derived from an EMBL/GenBank/DDBJ whole genome shotgun (WGS) entry which is preliminary data.</text>
</comment>
<dbReference type="GO" id="GO:0000976">
    <property type="term" value="F:transcription cis-regulatory region binding"/>
    <property type="evidence" value="ECO:0007669"/>
    <property type="project" value="TreeGrafter"/>
</dbReference>
<dbReference type="PANTHER" id="PTHR30126">
    <property type="entry name" value="HTH-TYPE TRANSCRIPTIONAL REGULATOR"/>
    <property type="match status" value="1"/>
</dbReference>